<dbReference type="PANTHER" id="PTHR42776">
    <property type="entry name" value="SERINE PEPTIDASE S9 FAMILY MEMBER"/>
    <property type="match status" value="1"/>
</dbReference>
<evidence type="ECO:0000259" key="5">
    <source>
        <dbReference type="Pfam" id="PF00326"/>
    </source>
</evidence>
<dbReference type="PANTHER" id="PTHR42776:SF27">
    <property type="entry name" value="DIPEPTIDYL PEPTIDASE FAMILY MEMBER 6"/>
    <property type="match status" value="1"/>
</dbReference>
<comment type="caution">
    <text evidence="6">The sequence shown here is derived from an EMBL/GenBank/DDBJ whole genome shotgun (WGS) entry which is preliminary data.</text>
</comment>
<dbReference type="SUPFAM" id="SSF53474">
    <property type="entry name" value="alpha/beta-Hydrolases"/>
    <property type="match status" value="1"/>
</dbReference>
<dbReference type="InterPro" id="IPR001375">
    <property type="entry name" value="Peptidase_S9_cat"/>
</dbReference>
<dbReference type="FunFam" id="3.40.50.1820:FF:000028">
    <property type="entry name" value="S9 family peptidase"/>
    <property type="match status" value="1"/>
</dbReference>
<evidence type="ECO:0000256" key="1">
    <source>
        <dbReference type="ARBA" id="ARBA00010040"/>
    </source>
</evidence>
<organism evidence="6 7">
    <name type="scientific">Salipaludibacillus agaradhaerens</name>
    <name type="common">Bacillus agaradhaerens</name>
    <dbReference type="NCBI Taxonomy" id="76935"/>
    <lineage>
        <taxon>Bacteria</taxon>
        <taxon>Bacillati</taxon>
        <taxon>Bacillota</taxon>
        <taxon>Bacilli</taxon>
        <taxon>Bacillales</taxon>
        <taxon>Bacillaceae</taxon>
    </lineage>
</organism>
<protein>
    <submittedName>
        <fullName evidence="6">S9 family peptidase</fullName>
    </submittedName>
</protein>
<dbReference type="AlphaFoldDB" id="A0A9Q4FXT3"/>
<keyword evidence="4" id="KW-0720">Serine protease</keyword>
<dbReference type="GO" id="GO:0006508">
    <property type="term" value="P:proteolysis"/>
    <property type="evidence" value="ECO:0007669"/>
    <property type="project" value="UniProtKB-KW"/>
</dbReference>
<dbReference type="Gene3D" id="2.120.10.30">
    <property type="entry name" value="TolB, C-terminal domain"/>
    <property type="match status" value="2"/>
</dbReference>
<evidence type="ECO:0000256" key="4">
    <source>
        <dbReference type="ARBA" id="ARBA00022825"/>
    </source>
</evidence>
<evidence type="ECO:0000313" key="6">
    <source>
        <dbReference type="EMBL" id="MCR6096930.1"/>
    </source>
</evidence>
<dbReference type="SUPFAM" id="SSF82171">
    <property type="entry name" value="DPP6 N-terminal domain-like"/>
    <property type="match status" value="1"/>
</dbReference>
<dbReference type="InterPro" id="IPR011659">
    <property type="entry name" value="WD40"/>
</dbReference>
<dbReference type="InterPro" id="IPR011042">
    <property type="entry name" value="6-blade_b-propeller_TolB-like"/>
</dbReference>
<dbReference type="Gene3D" id="3.40.50.1820">
    <property type="entry name" value="alpha/beta hydrolase"/>
    <property type="match status" value="1"/>
</dbReference>
<evidence type="ECO:0000313" key="7">
    <source>
        <dbReference type="Proteomes" id="UP001057753"/>
    </source>
</evidence>
<feature type="domain" description="Peptidase S9 prolyl oligopeptidase catalytic" evidence="5">
    <location>
        <begin position="449"/>
        <end position="660"/>
    </location>
</feature>
<gene>
    <name evidence="6" type="ORF">HXA33_10210</name>
</gene>
<keyword evidence="3" id="KW-0378">Hydrolase</keyword>
<reference evidence="6" key="1">
    <citation type="submission" date="2020-06" db="EMBL/GenBank/DDBJ databases">
        <title>Insight into the genomes of haloalkaliphilic bacilli from Kenyan soda lakes.</title>
        <authorList>
            <person name="Mwirichia R."/>
            <person name="Villamizar G.C."/>
            <person name="Poehlein A."/>
            <person name="Mugweru J."/>
            <person name="Kipnyargis A."/>
            <person name="Kiplimo D."/>
            <person name="Orwa P."/>
            <person name="Daniel R."/>
        </authorList>
    </citation>
    <scope>NUCLEOTIDE SEQUENCE</scope>
    <source>
        <strain evidence="6">B1096_S55</strain>
    </source>
</reference>
<dbReference type="InterPro" id="IPR029058">
    <property type="entry name" value="AB_hydrolase_fold"/>
</dbReference>
<keyword evidence="7" id="KW-1185">Reference proteome</keyword>
<dbReference type="RefSeq" id="WP_257821414.1">
    <property type="nucleotide sequence ID" value="NZ_JABXYM010000001.1"/>
</dbReference>
<dbReference type="GO" id="GO:0004252">
    <property type="term" value="F:serine-type endopeptidase activity"/>
    <property type="evidence" value="ECO:0007669"/>
    <property type="project" value="TreeGrafter"/>
</dbReference>
<evidence type="ECO:0000256" key="2">
    <source>
        <dbReference type="ARBA" id="ARBA00022670"/>
    </source>
</evidence>
<keyword evidence="2" id="KW-0645">Protease</keyword>
<dbReference type="EMBL" id="JABXYM010000001">
    <property type="protein sequence ID" value="MCR6096930.1"/>
    <property type="molecule type" value="Genomic_DNA"/>
</dbReference>
<dbReference type="Proteomes" id="UP001057753">
    <property type="component" value="Unassembled WGS sequence"/>
</dbReference>
<dbReference type="Pfam" id="PF00326">
    <property type="entry name" value="Peptidase_S9"/>
    <property type="match status" value="1"/>
</dbReference>
<comment type="similarity">
    <text evidence="1">Belongs to the peptidase S9C family.</text>
</comment>
<name>A0A9Q4FXT3_SALAG</name>
<proteinExistence type="inferred from homology"/>
<accession>A0A9Q4FXT3</accession>
<sequence length="660" mass="74903">MVKKRRITPFDLRNMNVLREPQFSPQGDKVAFIRQYITEDDEYISHLFMQDTSQEVAKQWTFGNGTVLNPRFSPDGNWLTFVVKHEKNQQPQLYLMAVDGGEGKCITNLAGGATQPVWSPDSSKILFATKFEKGRATVKGEAPLRDEKPQPLVVDNIKYKSDADGFFDNKYKQLALYNMVDETVHFLTDDDFHHEPGHWSPDSQSITYTSNKHEEEYLLSDVYVLDIATSKHRCLTNGIGLFKHGNFSPDGQYVACIGHEKDYAGATHSKLWLIELASLQRTCLTTDWDVHIGDVAIGDLSSGHPSIGPLWSEDNTCLYVLSSTAGNTNLFQVSLNKEIKKLTTGEHHLYAFHIHEKTNQAVAAISSPTNPGELYLINLTAGEMTAFTTMNKPLLDAVYLQEPEEIVCKSRDGLAVQGWLLKPYNYKEGESYPGILQIHGGPHAMYANTFFHEFQLLAAEGYTVFYCNPRGSHGYGQAFVNACRGDYGGMDYEDIMSFTDTILAKYPWIDKERLGVTGGSYGGFMTNWITSHTHRFKAAATLRCISNWISFYGVSDIGYFFTEWEIGADFLDDPDKLWKHSPLKYVNHIETPLLIMHGEHDYRCPIDQAEQLFISLKQRGKETRFVRFPEANHELSRSGPPHLRLARLEELINWFNTHLN</sequence>
<dbReference type="Pfam" id="PF07676">
    <property type="entry name" value="PD40"/>
    <property type="match status" value="3"/>
</dbReference>
<evidence type="ECO:0000256" key="3">
    <source>
        <dbReference type="ARBA" id="ARBA00022801"/>
    </source>
</evidence>